<dbReference type="SUPFAM" id="SSF55073">
    <property type="entry name" value="Nucleotide cyclase"/>
    <property type="match status" value="1"/>
</dbReference>
<dbReference type="AlphaFoldDB" id="A0A410H231"/>
<dbReference type="GO" id="GO:1902201">
    <property type="term" value="P:negative regulation of bacterial-type flagellum-dependent cell motility"/>
    <property type="evidence" value="ECO:0007669"/>
    <property type="project" value="TreeGrafter"/>
</dbReference>
<dbReference type="InterPro" id="IPR000160">
    <property type="entry name" value="GGDEF_dom"/>
</dbReference>
<dbReference type="InterPro" id="IPR050469">
    <property type="entry name" value="Diguanylate_Cyclase"/>
</dbReference>
<evidence type="ECO:0000256" key="2">
    <source>
        <dbReference type="ARBA" id="ARBA00012528"/>
    </source>
</evidence>
<dbReference type="KEGG" id="htr:EPV75_04480"/>
<dbReference type="EC" id="2.7.7.65" evidence="2"/>
<dbReference type="PANTHER" id="PTHR45138">
    <property type="entry name" value="REGULATORY COMPONENTS OF SENSORY TRANSDUCTION SYSTEM"/>
    <property type="match status" value="1"/>
</dbReference>
<name>A0A410H231_9GAMM</name>
<dbReference type="Pfam" id="PF14827">
    <property type="entry name" value="dCache_3"/>
    <property type="match status" value="1"/>
</dbReference>
<reference evidence="6 7" key="1">
    <citation type="journal article" date="2018" name="Environ. Microbiol.">
        <title>Genomes of ubiquitous marine and hypersaline Hydrogenovibrio, Thiomicrorhabdus and Thiomicrospira spp. encode a diversity of mechanisms to sustain chemolithoautotrophy in heterogeneous environments.</title>
        <authorList>
            <person name="Scott K.M."/>
            <person name="Williams J."/>
            <person name="Porter C.M.B."/>
            <person name="Russel S."/>
            <person name="Harmer T.L."/>
            <person name="Paul J.H."/>
            <person name="Antonen K.M."/>
            <person name="Bridges M.K."/>
            <person name="Camper G.J."/>
            <person name="Campla C.K."/>
            <person name="Casella L.G."/>
            <person name="Chase E."/>
            <person name="Conrad J.W."/>
            <person name="Cruz M.C."/>
            <person name="Dunlap D.S."/>
            <person name="Duran L."/>
            <person name="Fahsbender E.M."/>
            <person name="Goldsmith D.B."/>
            <person name="Keeley R.F."/>
            <person name="Kondoff M.R."/>
            <person name="Kussy B.I."/>
            <person name="Lane M.K."/>
            <person name="Lawler S."/>
            <person name="Leigh B.A."/>
            <person name="Lewis C."/>
            <person name="Lostal L.M."/>
            <person name="Marking D."/>
            <person name="Mancera P.A."/>
            <person name="McClenthan E.C."/>
            <person name="McIntyre E.A."/>
            <person name="Mine J.A."/>
            <person name="Modi S."/>
            <person name="Moore B.D."/>
            <person name="Morgan W.A."/>
            <person name="Nelson K.M."/>
            <person name="Nguyen K.N."/>
            <person name="Ogburn N."/>
            <person name="Parrino D.G."/>
            <person name="Pedapudi A.D."/>
            <person name="Pelham R.P."/>
            <person name="Preece A.M."/>
            <person name="Rampersad E.A."/>
            <person name="Richardson J.C."/>
            <person name="Rodgers C.M."/>
            <person name="Schaffer B.L."/>
            <person name="Sheridan N.E."/>
            <person name="Solone M.R."/>
            <person name="Staley Z.R."/>
            <person name="Tabuchi M."/>
            <person name="Waide R.J."/>
            <person name="Wanjugi P.W."/>
            <person name="Young S."/>
            <person name="Clum A."/>
            <person name="Daum C."/>
            <person name="Huntemann M."/>
            <person name="Ivanova N."/>
            <person name="Kyrpides N."/>
            <person name="Mikhailova N."/>
            <person name="Palaniappan K."/>
            <person name="Pillay M."/>
            <person name="Reddy T.B.K."/>
            <person name="Shapiro N."/>
            <person name="Stamatis D."/>
            <person name="Varghese N."/>
            <person name="Woyke T."/>
            <person name="Boden R."/>
            <person name="Freyermuth S.K."/>
            <person name="Kerfeld C.A."/>
        </authorList>
    </citation>
    <scope>NUCLEOTIDE SEQUENCE [LARGE SCALE GENOMIC DNA]</scope>
    <source>
        <strain evidence="6 7">JR-2</strain>
    </source>
</reference>
<keyword evidence="4" id="KW-0472">Membrane</keyword>
<keyword evidence="7" id="KW-1185">Reference proteome</keyword>
<evidence type="ECO:0000313" key="6">
    <source>
        <dbReference type="EMBL" id="QAB14979.1"/>
    </source>
</evidence>
<dbReference type="InterPro" id="IPR029151">
    <property type="entry name" value="Sensor-like_sf"/>
</dbReference>
<dbReference type="PANTHER" id="PTHR45138:SF9">
    <property type="entry name" value="DIGUANYLATE CYCLASE DGCM-RELATED"/>
    <property type="match status" value="1"/>
</dbReference>
<dbReference type="RefSeq" id="WP_128384596.1">
    <property type="nucleotide sequence ID" value="NZ_CP035033.1"/>
</dbReference>
<dbReference type="SMART" id="SM00267">
    <property type="entry name" value="GGDEF"/>
    <property type="match status" value="1"/>
</dbReference>
<dbReference type="GO" id="GO:0052621">
    <property type="term" value="F:diguanylate cyclase activity"/>
    <property type="evidence" value="ECO:0007669"/>
    <property type="project" value="UniProtKB-EC"/>
</dbReference>
<dbReference type="InterPro" id="IPR043128">
    <property type="entry name" value="Rev_trsase/Diguanyl_cyclase"/>
</dbReference>
<keyword evidence="4" id="KW-1133">Transmembrane helix</keyword>
<dbReference type="SUPFAM" id="SSF103190">
    <property type="entry name" value="Sensory domain-like"/>
    <property type="match status" value="1"/>
</dbReference>
<keyword evidence="4" id="KW-0812">Transmembrane</keyword>
<comment type="cofactor">
    <cofactor evidence="1">
        <name>Mg(2+)</name>
        <dbReference type="ChEBI" id="CHEBI:18420"/>
    </cofactor>
</comment>
<dbReference type="PROSITE" id="PS50887">
    <property type="entry name" value="GGDEF"/>
    <property type="match status" value="1"/>
</dbReference>
<dbReference type="GO" id="GO:0005886">
    <property type="term" value="C:plasma membrane"/>
    <property type="evidence" value="ECO:0007669"/>
    <property type="project" value="TreeGrafter"/>
</dbReference>
<dbReference type="Proteomes" id="UP000285478">
    <property type="component" value="Chromosome"/>
</dbReference>
<dbReference type="GO" id="GO:0043709">
    <property type="term" value="P:cell adhesion involved in single-species biofilm formation"/>
    <property type="evidence" value="ECO:0007669"/>
    <property type="project" value="TreeGrafter"/>
</dbReference>
<gene>
    <name evidence="6" type="ORF">EPV75_04480</name>
</gene>
<evidence type="ECO:0000256" key="3">
    <source>
        <dbReference type="ARBA" id="ARBA00034247"/>
    </source>
</evidence>
<dbReference type="CDD" id="cd01949">
    <property type="entry name" value="GGDEF"/>
    <property type="match status" value="1"/>
</dbReference>
<feature type="transmembrane region" description="Helical" evidence="4">
    <location>
        <begin position="295"/>
        <end position="317"/>
    </location>
</feature>
<feature type="domain" description="GGDEF" evidence="5">
    <location>
        <begin position="374"/>
        <end position="500"/>
    </location>
</feature>
<sequence>MIKARVNPNSGWHWVYYWAIALIGAGALCFQLYVGVEQTEKRFDQKIQTLSEGVRGSFYDMERHLKESYNFLLLHYGQNPQLTELVHPQNRQALYDFLKPEYDAMRQLQPNLFVMHFIDPNNVTILRMHRPEFAGDDLTEVRPIVVAVNQSRKQASGFETGRNGFAYRITSPLFDADKHYLGVLEFGVRPEYFIHRLNHQFAIKSQVLVKSEKLQPLEHKATYPIVGDYSVVYTDPIFNHLPVDENKVSQLIHRHDRTYLVVTGVHLGSFDGEPVAKFQMLEDITDFYQTHLRNLWGQIILGGSALLVFLVLLYLILRSYSRRLVATLDEIDVLQHKNKVIKHASEVDELTKAYNRRYFNKQLYWLIQQLDRREPVSILFYDIDHFKKINDTHGHLVGDEILKGLTRFVRNHIRSDDDLIRWGGEEFAVILRKVGLREAVEKAEALRLGVEQITWTHDIKFTISISVVQLHAQHTPKDVQGQLDKLLYQAKQSGRNRVEH</sequence>
<dbReference type="InterPro" id="IPR029150">
    <property type="entry name" value="dCache_3"/>
</dbReference>
<organism evidence="6 7">
    <name type="scientific">Hydrogenovibrio thermophilus</name>
    <dbReference type="NCBI Taxonomy" id="265883"/>
    <lineage>
        <taxon>Bacteria</taxon>
        <taxon>Pseudomonadati</taxon>
        <taxon>Pseudomonadota</taxon>
        <taxon>Gammaproteobacteria</taxon>
        <taxon>Thiotrichales</taxon>
        <taxon>Piscirickettsiaceae</taxon>
        <taxon>Hydrogenovibrio</taxon>
    </lineage>
</organism>
<dbReference type="FunFam" id="3.30.70.270:FF:000001">
    <property type="entry name" value="Diguanylate cyclase domain protein"/>
    <property type="match status" value="1"/>
</dbReference>
<evidence type="ECO:0000256" key="1">
    <source>
        <dbReference type="ARBA" id="ARBA00001946"/>
    </source>
</evidence>
<feature type="transmembrane region" description="Helical" evidence="4">
    <location>
        <begin position="15"/>
        <end position="36"/>
    </location>
</feature>
<dbReference type="InterPro" id="IPR029787">
    <property type="entry name" value="Nucleotide_cyclase"/>
</dbReference>
<evidence type="ECO:0000256" key="4">
    <source>
        <dbReference type="SAM" id="Phobius"/>
    </source>
</evidence>
<dbReference type="EMBL" id="CP035033">
    <property type="protein sequence ID" value="QAB14979.1"/>
    <property type="molecule type" value="Genomic_DNA"/>
</dbReference>
<comment type="catalytic activity">
    <reaction evidence="3">
        <text>2 GTP = 3',3'-c-di-GMP + 2 diphosphate</text>
        <dbReference type="Rhea" id="RHEA:24898"/>
        <dbReference type="ChEBI" id="CHEBI:33019"/>
        <dbReference type="ChEBI" id="CHEBI:37565"/>
        <dbReference type="ChEBI" id="CHEBI:58805"/>
        <dbReference type="EC" id="2.7.7.65"/>
    </reaction>
</comment>
<dbReference type="NCBIfam" id="TIGR00254">
    <property type="entry name" value="GGDEF"/>
    <property type="match status" value="1"/>
</dbReference>
<evidence type="ECO:0000313" key="7">
    <source>
        <dbReference type="Proteomes" id="UP000285478"/>
    </source>
</evidence>
<accession>A0A410H231</accession>
<protein>
    <recommendedName>
        <fullName evidence="2">diguanylate cyclase</fullName>
        <ecNumber evidence="2">2.7.7.65</ecNumber>
    </recommendedName>
</protein>
<dbReference type="Gene3D" id="3.30.70.270">
    <property type="match status" value="1"/>
</dbReference>
<proteinExistence type="predicted"/>
<dbReference type="Pfam" id="PF00990">
    <property type="entry name" value="GGDEF"/>
    <property type="match status" value="1"/>
</dbReference>
<evidence type="ECO:0000259" key="5">
    <source>
        <dbReference type="PROSITE" id="PS50887"/>
    </source>
</evidence>